<proteinExistence type="predicted"/>
<organism evidence="2 3">
    <name type="scientific">Dryococelus australis</name>
    <dbReference type="NCBI Taxonomy" id="614101"/>
    <lineage>
        <taxon>Eukaryota</taxon>
        <taxon>Metazoa</taxon>
        <taxon>Ecdysozoa</taxon>
        <taxon>Arthropoda</taxon>
        <taxon>Hexapoda</taxon>
        <taxon>Insecta</taxon>
        <taxon>Pterygota</taxon>
        <taxon>Neoptera</taxon>
        <taxon>Polyneoptera</taxon>
        <taxon>Phasmatodea</taxon>
        <taxon>Verophasmatodea</taxon>
        <taxon>Anareolatae</taxon>
        <taxon>Phasmatidae</taxon>
        <taxon>Eurycanthinae</taxon>
        <taxon>Dryococelus</taxon>
    </lineage>
</organism>
<dbReference type="PANTHER" id="PTHR46169">
    <property type="entry name" value="DNA REPLICATION-RELATED ELEMENT FACTOR, ISOFORM A"/>
    <property type="match status" value="1"/>
</dbReference>
<dbReference type="EMBL" id="JARBHB010000004">
    <property type="protein sequence ID" value="KAJ8887692.1"/>
    <property type="molecule type" value="Genomic_DNA"/>
</dbReference>
<protein>
    <recommendedName>
        <fullName evidence="1">HAT C-terminal dimerisation domain-containing protein</fullName>
    </recommendedName>
</protein>
<evidence type="ECO:0000313" key="2">
    <source>
        <dbReference type="EMBL" id="KAJ8887692.1"/>
    </source>
</evidence>
<dbReference type="InterPro" id="IPR012337">
    <property type="entry name" value="RNaseH-like_sf"/>
</dbReference>
<sequence>MPQRLLPNDWELISDYVEVLQPLDEATRDVSTDNVPTASLVIPILYGLASFLQDYVNGQCSQRMPKMFAKYLIAAINTRFPMFEYMVPHCYCTVMYPRFKDGVLSQSRKEIVIKNVTKDLESAEKTSTKSFIRKTYRMSGNMFSTSPCEQLKCYWEESLLPQNENPCKWWVDNVGLFPALKNLALKYLPIPASERVFSTAGNMCTSLRE</sequence>
<gene>
    <name evidence="2" type="ORF">PR048_013910</name>
</gene>
<feature type="domain" description="HAT C-terminal dimerisation" evidence="1">
    <location>
        <begin position="152"/>
        <end position="206"/>
    </location>
</feature>
<comment type="caution">
    <text evidence="2">The sequence shown here is derived from an EMBL/GenBank/DDBJ whole genome shotgun (WGS) entry which is preliminary data.</text>
</comment>
<dbReference type="InterPro" id="IPR052717">
    <property type="entry name" value="Vacuolar_transposase_reg"/>
</dbReference>
<keyword evidence="3" id="KW-1185">Reference proteome</keyword>
<evidence type="ECO:0000259" key="1">
    <source>
        <dbReference type="Pfam" id="PF05699"/>
    </source>
</evidence>
<dbReference type="SUPFAM" id="SSF53098">
    <property type="entry name" value="Ribonuclease H-like"/>
    <property type="match status" value="1"/>
</dbReference>
<accession>A0ABQ9HU04</accession>
<name>A0ABQ9HU04_9NEOP</name>
<dbReference type="Pfam" id="PF05699">
    <property type="entry name" value="Dimer_Tnp_hAT"/>
    <property type="match status" value="1"/>
</dbReference>
<dbReference type="InterPro" id="IPR008906">
    <property type="entry name" value="HATC_C_dom"/>
</dbReference>
<dbReference type="Proteomes" id="UP001159363">
    <property type="component" value="Chromosome X"/>
</dbReference>
<reference evidence="2 3" key="1">
    <citation type="submission" date="2023-02" db="EMBL/GenBank/DDBJ databases">
        <title>LHISI_Scaffold_Assembly.</title>
        <authorList>
            <person name="Stuart O.P."/>
            <person name="Cleave R."/>
            <person name="Magrath M.J.L."/>
            <person name="Mikheyev A.S."/>
        </authorList>
    </citation>
    <scope>NUCLEOTIDE SEQUENCE [LARGE SCALE GENOMIC DNA]</scope>
    <source>
        <strain evidence="2">Daus_M_001</strain>
        <tissue evidence="2">Leg muscle</tissue>
    </source>
</reference>
<dbReference type="PANTHER" id="PTHR46169:SF29">
    <property type="entry name" value="DNA REPLICATION-RELATED ELEMENT FACTOR, ISOFORM A"/>
    <property type="match status" value="1"/>
</dbReference>
<evidence type="ECO:0000313" key="3">
    <source>
        <dbReference type="Proteomes" id="UP001159363"/>
    </source>
</evidence>